<organism evidence="1 2">
    <name type="scientific">Dipteronia sinensis</name>
    <dbReference type="NCBI Taxonomy" id="43782"/>
    <lineage>
        <taxon>Eukaryota</taxon>
        <taxon>Viridiplantae</taxon>
        <taxon>Streptophyta</taxon>
        <taxon>Embryophyta</taxon>
        <taxon>Tracheophyta</taxon>
        <taxon>Spermatophyta</taxon>
        <taxon>Magnoliopsida</taxon>
        <taxon>eudicotyledons</taxon>
        <taxon>Gunneridae</taxon>
        <taxon>Pentapetalae</taxon>
        <taxon>rosids</taxon>
        <taxon>malvids</taxon>
        <taxon>Sapindales</taxon>
        <taxon>Sapindaceae</taxon>
        <taxon>Hippocastanoideae</taxon>
        <taxon>Acereae</taxon>
        <taxon>Dipteronia</taxon>
    </lineage>
</organism>
<sequence length="747" mass="85434">MVWLILQIVTTGNVLKLSWYFDLHKLLSFSKNSIFSRVLCVSLRTQLWYNVLKLSWYFDLHKLLSFSKNSIFSRVLCVSLRTQLWYVLSSATDPRAQLRNCFSDLKMNVLKLSWYFDLHKLLSFSKNSIFSRVLCVSLRTQLWYVLSSATDPRAQLRNCFSDLKMNVLKLSWYFDLHKLLSFSKNSIFSRVLCVSLRTQLWYVLSSATDPRAQLRNCFSDLKMNVLKLSWYFDLHKLLSFSKNSIFSRVLCVSLRTQLWYVLLSSATDPRAQLRMYLNYMNPLWLYRIVNQRNQNLLVLDVGSRFVGLAILDVATGESFPVPRVLHEVNLPLTPVQHVLGDQADWIVNFHVKSYDINPVAPVQLIMPLDMKASSIRIILNMVAAHFNVGGFLVGMSADRRFYPSRPENFGFISKFLSKLDNDAGLLPRNFTLVDEMFSTKQAENLVALNFPELSPEHFVDIFPEVIGFYHTGDAIMEDLNNFAKGLVDTYSALLFSQAFIKNCVSGKLESGEKNMLKAYLMRNFAANLGYIGDGDFDTGHEHWCLEFVIWVTHDPIGSLVTRRTNSRLRVGVTVVPVLTIQVQTFSINLYFGPYRPIPLMFLKFPLIERGSGTDPFWVQPNLTPKRPPPSPSPPEITTIGSHTGAYTHIVLEPSHQHTHTIVVLTPILGASHTTEGREHTLSLEEINEGCRVIPKGTFEENTSMPNCFQRFASQIACTVVSRRSQNEQELIIKILRAAKLEHVGNQL</sequence>
<reference evidence="1" key="1">
    <citation type="journal article" date="2023" name="Plant J.">
        <title>Genome sequences and population genomics provide insights into the demographic history, inbreeding, and mutation load of two 'living fossil' tree species of Dipteronia.</title>
        <authorList>
            <person name="Feng Y."/>
            <person name="Comes H.P."/>
            <person name="Chen J."/>
            <person name="Zhu S."/>
            <person name="Lu R."/>
            <person name="Zhang X."/>
            <person name="Li P."/>
            <person name="Qiu J."/>
            <person name="Olsen K.M."/>
            <person name="Qiu Y."/>
        </authorList>
    </citation>
    <scope>NUCLEOTIDE SEQUENCE</scope>
    <source>
        <strain evidence="1">NBL</strain>
    </source>
</reference>
<proteinExistence type="predicted"/>
<dbReference type="EMBL" id="JANJYJ010000005">
    <property type="protein sequence ID" value="KAK3212869.1"/>
    <property type="molecule type" value="Genomic_DNA"/>
</dbReference>
<accession>A0AAE0E6P0</accession>
<name>A0AAE0E6P0_9ROSI</name>
<dbReference type="Proteomes" id="UP001281410">
    <property type="component" value="Unassembled WGS sequence"/>
</dbReference>
<gene>
    <name evidence="1" type="ORF">Dsin_017575</name>
</gene>
<protein>
    <submittedName>
        <fullName evidence="1">Uncharacterized protein</fullName>
    </submittedName>
</protein>
<evidence type="ECO:0000313" key="2">
    <source>
        <dbReference type="Proteomes" id="UP001281410"/>
    </source>
</evidence>
<dbReference type="AlphaFoldDB" id="A0AAE0E6P0"/>
<comment type="caution">
    <text evidence="1">The sequence shown here is derived from an EMBL/GenBank/DDBJ whole genome shotgun (WGS) entry which is preliminary data.</text>
</comment>
<evidence type="ECO:0000313" key="1">
    <source>
        <dbReference type="EMBL" id="KAK3212869.1"/>
    </source>
</evidence>
<keyword evidence="2" id="KW-1185">Reference proteome</keyword>